<feature type="transmembrane region" description="Helical" evidence="6">
    <location>
        <begin position="241"/>
        <end position="262"/>
    </location>
</feature>
<feature type="transmembrane region" description="Helical" evidence="6">
    <location>
        <begin position="183"/>
        <end position="202"/>
    </location>
</feature>
<dbReference type="PANTHER" id="PTHR10383:SF9">
    <property type="entry name" value="SERINE INCORPORATOR, ISOFORM F"/>
    <property type="match status" value="1"/>
</dbReference>
<feature type="transmembrane region" description="Helical" evidence="6">
    <location>
        <begin position="154"/>
        <end position="177"/>
    </location>
</feature>
<dbReference type="GO" id="GO:0016020">
    <property type="term" value="C:membrane"/>
    <property type="evidence" value="ECO:0007669"/>
    <property type="project" value="UniProtKB-SubCell"/>
</dbReference>
<keyword evidence="4 6" id="KW-1133">Transmembrane helix</keyword>
<feature type="transmembrane region" description="Helical" evidence="6">
    <location>
        <begin position="327"/>
        <end position="347"/>
    </location>
</feature>
<comment type="similarity">
    <text evidence="2">Belongs to the TDE1 family.</text>
</comment>
<proteinExistence type="inferred from homology"/>
<keyword evidence="9" id="KW-1185">Reference proteome</keyword>
<evidence type="ECO:0000256" key="4">
    <source>
        <dbReference type="ARBA" id="ARBA00022989"/>
    </source>
</evidence>
<comment type="subcellular location">
    <subcellularLocation>
        <location evidence="1">Membrane</location>
        <topology evidence="1">Multi-pass membrane protein</topology>
    </subcellularLocation>
</comment>
<gene>
    <name evidence="8" type="primary">Aste57867_18818</name>
    <name evidence="7" type="ORF">As57867_018754</name>
    <name evidence="8" type="ORF">ASTE57867_18818</name>
</gene>
<dbReference type="EMBL" id="CAADRA010006435">
    <property type="protein sequence ID" value="VFT95552.1"/>
    <property type="molecule type" value="Genomic_DNA"/>
</dbReference>
<dbReference type="Proteomes" id="UP000332933">
    <property type="component" value="Unassembled WGS sequence"/>
</dbReference>
<reference evidence="7" key="2">
    <citation type="submission" date="2019-06" db="EMBL/GenBank/DDBJ databases">
        <title>Genomics analysis of Aphanomyces spp. identifies a new class of oomycete effector associated with host adaptation.</title>
        <authorList>
            <person name="Gaulin E."/>
        </authorList>
    </citation>
    <scope>NUCLEOTIDE SEQUENCE</scope>
    <source>
        <strain evidence="7">CBS 578.67</strain>
    </source>
</reference>
<dbReference type="Pfam" id="PF03348">
    <property type="entry name" value="Serinc"/>
    <property type="match status" value="1"/>
</dbReference>
<dbReference type="OrthoDB" id="5963193at2759"/>
<protein>
    <submittedName>
        <fullName evidence="8">Aste57867_18818 protein</fullName>
    </submittedName>
</protein>
<dbReference type="PANTHER" id="PTHR10383">
    <property type="entry name" value="SERINE INCORPORATOR"/>
    <property type="match status" value="1"/>
</dbReference>
<evidence type="ECO:0000256" key="5">
    <source>
        <dbReference type="ARBA" id="ARBA00023136"/>
    </source>
</evidence>
<feature type="transmembrane region" description="Helical" evidence="6">
    <location>
        <begin position="108"/>
        <end position="133"/>
    </location>
</feature>
<feature type="transmembrane region" description="Helical" evidence="6">
    <location>
        <begin position="51"/>
        <end position="69"/>
    </location>
</feature>
<evidence type="ECO:0000256" key="3">
    <source>
        <dbReference type="ARBA" id="ARBA00022692"/>
    </source>
</evidence>
<sequence>MKRWPYLVLFFVNAIAAGLLVGYGGDSVLAKIPQLQRCNMTANPLCEGNQTIFRASMVIGIFFFVMMCWSACTETGYSRRCAILGFELPLYLGLLVGAFFLPNAVFDVYSWIAAILSAVFIVMQIIILLDCVYGIRDYVLDKIQAEPGARMWPILYLGLSLGSLVGAIVSLVFLFIYFDGSSLATAFMVITALFLVVLPGLGSLSFVRCLLPPAAMCIYLVFLCWQSLIKIPHFTPSYASSASPILVPSALIGALAVSWTSWRTTESASTFFRLEIKAPDEAPQAAPTTSAQTDAVDTSSVVISMKAAPVSAIVEIEPRAVAPSWQFFFIMFISSFYMAMVMTDWGMDSGPLSGDTAAISLWVQIASQWVTGLLFAWSLVAPLVFQDRDFS</sequence>
<accession>A0A485LCT3</accession>
<feature type="transmembrane region" description="Helical" evidence="6">
    <location>
        <begin position="209"/>
        <end position="229"/>
    </location>
</feature>
<organism evidence="8 9">
    <name type="scientific">Aphanomyces stellatus</name>
    <dbReference type="NCBI Taxonomy" id="120398"/>
    <lineage>
        <taxon>Eukaryota</taxon>
        <taxon>Sar</taxon>
        <taxon>Stramenopiles</taxon>
        <taxon>Oomycota</taxon>
        <taxon>Saprolegniomycetes</taxon>
        <taxon>Saprolegniales</taxon>
        <taxon>Verrucalvaceae</taxon>
        <taxon>Aphanomyces</taxon>
    </lineage>
</organism>
<feature type="transmembrane region" description="Helical" evidence="6">
    <location>
        <begin position="7"/>
        <end position="25"/>
    </location>
</feature>
<keyword evidence="5 6" id="KW-0472">Membrane</keyword>
<feature type="transmembrane region" description="Helical" evidence="6">
    <location>
        <begin position="81"/>
        <end position="102"/>
    </location>
</feature>
<evidence type="ECO:0000256" key="6">
    <source>
        <dbReference type="SAM" id="Phobius"/>
    </source>
</evidence>
<evidence type="ECO:0000313" key="7">
    <source>
        <dbReference type="EMBL" id="KAF0689750.1"/>
    </source>
</evidence>
<keyword evidence="3 6" id="KW-0812">Transmembrane</keyword>
<reference evidence="8 9" key="1">
    <citation type="submission" date="2019-03" db="EMBL/GenBank/DDBJ databases">
        <authorList>
            <person name="Gaulin E."/>
            <person name="Dumas B."/>
        </authorList>
    </citation>
    <scope>NUCLEOTIDE SEQUENCE [LARGE SCALE GENOMIC DNA]</scope>
    <source>
        <strain evidence="8">CBS 568.67</strain>
    </source>
</reference>
<feature type="transmembrane region" description="Helical" evidence="6">
    <location>
        <begin position="359"/>
        <end position="385"/>
    </location>
</feature>
<evidence type="ECO:0000256" key="2">
    <source>
        <dbReference type="ARBA" id="ARBA00006665"/>
    </source>
</evidence>
<dbReference type="EMBL" id="VJMH01006414">
    <property type="protein sequence ID" value="KAF0689750.1"/>
    <property type="molecule type" value="Genomic_DNA"/>
</dbReference>
<evidence type="ECO:0000313" key="8">
    <source>
        <dbReference type="EMBL" id="VFT95552.1"/>
    </source>
</evidence>
<dbReference type="AlphaFoldDB" id="A0A485LCT3"/>
<evidence type="ECO:0000313" key="9">
    <source>
        <dbReference type="Proteomes" id="UP000332933"/>
    </source>
</evidence>
<dbReference type="InterPro" id="IPR005016">
    <property type="entry name" value="TDE1/TMS"/>
</dbReference>
<evidence type="ECO:0000256" key="1">
    <source>
        <dbReference type="ARBA" id="ARBA00004141"/>
    </source>
</evidence>
<name>A0A485LCT3_9STRA</name>